<dbReference type="PANTHER" id="PTHR12845">
    <property type="entry name" value="GUANINE NUCLEOTIDE EXCHANGE FACTOR"/>
    <property type="match status" value="1"/>
</dbReference>
<dbReference type="PROSITE" id="PS50010">
    <property type="entry name" value="DH_2"/>
    <property type="match status" value="1"/>
</dbReference>
<dbReference type="Pfam" id="PF00621">
    <property type="entry name" value="RhoGEF"/>
    <property type="match status" value="1"/>
</dbReference>
<evidence type="ECO:0000259" key="1">
    <source>
        <dbReference type="PROSITE" id="PS50010"/>
    </source>
</evidence>
<sequence>MFEVITSEASYLRSLRVAVFHFQLSPALRGAVTGAQVQQLFSNLSQVKDTSERFLLQLEDHLDQDVFLPGLGEVVLKNCPAFHRAYVPYVTNQMYQEQLMQRLM</sequence>
<dbReference type="InterPro" id="IPR047271">
    <property type="entry name" value="Ephexin-like"/>
</dbReference>
<dbReference type="SUPFAM" id="SSF48065">
    <property type="entry name" value="DBL homology domain (DH-domain)"/>
    <property type="match status" value="1"/>
</dbReference>
<dbReference type="PANTHER" id="PTHR12845:SF9">
    <property type="entry name" value="RHO GUANINE NUCLEOTIDE EXCHANGE FACTOR 5-LIKE"/>
    <property type="match status" value="1"/>
</dbReference>
<dbReference type="GO" id="GO:0005737">
    <property type="term" value="C:cytoplasm"/>
    <property type="evidence" value="ECO:0007669"/>
    <property type="project" value="TreeGrafter"/>
</dbReference>
<keyword evidence="3" id="KW-1185">Reference proteome</keyword>
<evidence type="ECO:0000313" key="3">
    <source>
        <dbReference type="Proteomes" id="UP000018936"/>
    </source>
</evidence>
<organism evidence="2 3">
    <name type="scientific">Ophiophagus hannah</name>
    <name type="common">King cobra</name>
    <name type="synonym">Naja hannah</name>
    <dbReference type="NCBI Taxonomy" id="8665"/>
    <lineage>
        <taxon>Eukaryota</taxon>
        <taxon>Metazoa</taxon>
        <taxon>Chordata</taxon>
        <taxon>Craniata</taxon>
        <taxon>Vertebrata</taxon>
        <taxon>Euteleostomi</taxon>
        <taxon>Lepidosauria</taxon>
        <taxon>Squamata</taxon>
        <taxon>Bifurcata</taxon>
        <taxon>Unidentata</taxon>
        <taxon>Episquamata</taxon>
        <taxon>Toxicofera</taxon>
        <taxon>Serpentes</taxon>
        <taxon>Colubroidea</taxon>
        <taxon>Elapidae</taxon>
        <taxon>Elapinae</taxon>
        <taxon>Ophiophagus</taxon>
    </lineage>
</organism>
<feature type="domain" description="DH" evidence="1">
    <location>
        <begin position="1"/>
        <end position="104"/>
    </location>
</feature>
<reference evidence="2 3" key="1">
    <citation type="journal article" date="2013" name="Proc. Natl. Acad. Sci. U.S.A.">
        <title>The king cobra genome reveals dynamic gene evolution and adaptation in the snake venom system.</title>
        <authorList>
            <person name="Vonk F.J."/>
            <person name="Casewell N.R."/>
            <person name="Henkel C.V."/>
            <person name="Heimberg A.M."/>
            <person name="Jansen H.J."/>
            <person name="McCleary R.J."/>
            <person name="Kerkkamp H.M."/>
            <person name="Vos R.A."/>
            <person name="Guerreiro I."/>
            <person name="Calvete J.J."/>
            <person name="Wuster W."/>
            <person name="Woods A.E."/>
            <person name="Logan J.M."/>
            <person name="Harrison R.A."/>
            <person name="Castoe T.A."/>
            <person name="de Koning A.P."/>
            <person name="Pollock D.D."/>
            <person name="Yandell M."/>
            <person name="Calderon D."/>
            <person name="Renjifo C."/>
            <person name="Currier R.B."/>
            <person name="Salgado D."/>
            <person name="Pla D."/>
            <person name="Sanz L."/>
            <person name="Hyder A.S."/>
            <person name="Ribeiro J.M."/>
            <person name="Arntzen J.W."/>
            <person name="van den Thillart G.E."/>
            <person name="Boetzer M."/>
            <person name="Pirovano W."/>
            <person name="Dirks R.P."/>
            <person name="Spaink H.P."/>
            <person name="Duboule D."/>
            <person name="McGlinn E."/>
            <person name="Kini R.M."/>
            <person name="Richardson M.K."/>
        </authorList>
    </citation>
    <scope>NUCLEOTIDE SEQUENCE</scope>
    <source>
        <tissue evidence="2">Blood</tissue>
    </source>
</reference>
<proteinExistence type="predicted"/>
<dbReference type="GO" id="GO:0005085">
    <property type="term" value="F:guanyl-nucleotide exchange factor activity"/>
    <property type="evidence" value="ECO:0007669"/>
    <property type="project" value="InterPro"/>
</dbReference>
<dbReference type="Gene3D" id="1.20.900.10">
    <property type="entry name" value="Dbl homology (DH) domain"/>
    <property type="match status" value="1"/>
</dbReference>
<name>V8NCK7_OPHHA</name>
<evidence type="ECO:0000313" key="2">
    <source>
        <dbReference type="EMBL" id="ETE59676.1"/>
    </source>
</evidence>
<dbReference type="InterPro" id="IPR000219">
    <property type="entry name" value="DH_dom"/>
</dbReference>
<dbReference type="Proteomes" id="UP000018936">
    <property type="component" value="Unassembled WGS sequence"/>
</dbReference>
<dbReference type="EMBL" id="AZIM01005348">
    <property type="protein sequence ID" value="ETE59676.1"/>
    <property type="molecule type" value="Genomic_DNA"/>
</dbReference>
<dbReference type="GO" id="GO:0005634">
    <property type="term" value="C:nucleus"/>
    <property type="evidence" value="ECO:0007669"/>
    <property type="project" value="TreeGrafter"/>
</dbReference>
<feature type="non-terminal residue" evidence="2">
    <location>
        <position position="1"/>
    </location>
</feature>
<dbReference type="InterPro" id="IPR035899">
    <property type="entry name" value="DBL_dom_sf"/>
</dbReference>
<gene>
    <name evidence="2" type="ORF">L345_14591</name>
</gene>
<dbReference type="OrthoDB" id="9424124at2759"/>
<dbReference type="AlphaFoldDB" id="V8NCK7"/>
<protein>
    <recommendedName>
        <fullName evidence="1">DH domain-containing protein</fullName>
    </recommendedName>
</protein>
<comment type="caution">
    <text evidence="2">The sequence shown here is derived from an EMBL/GenBank/DDBJ whole genome shotgun (WGS) entry which is preliminary data.</text>
</comment>
<accession>V8NCK7</accession>